<dbReference type="InterPro" id="IPR013325">
    <property type="entry name" value="RNA_pol_sigma_r2"/>
</dbReference>
<reference evidence="2" key="1">
    <citation type="journal article" date="2019" name="Int. J. Syst. Evol. Microbiol.">
        <title>The Global Catalogue of Microorganisms (GCM) 10K type strain sequencing project: providing services to taxonomists for standard genome sequencing and annotation.</title>
        <authorList>
            <consortium name="The Broad Institute Genomics Platform"/>
            <consortium name="The Broad Institute Genome Sequencing Center for Infectious Disease"/>
            <person name="Wu L."/>
            <person name="Ma J."/>
        </authorList>
    </citation>
    <scope>NUCLEOTIDE SEQUENCE [LARGE SCALE GENOMIC DNA]</scope>
    <source>
        <strain evidence="2">CGMCC 4.7277</strain>
    </source>
</reference>
<dbReference type="Proteomes" id="UP001596084">
    <property type="component" value="Unassembled WGS sequence"/>
</dbReference>
<dbReference type="EMBL" id="JBHSMX010000066">
    <property type="protein sequence ID" value="MFC5523839.1"/>
    <property type="molecule type" value="Genomic_DNA"/>
</dbReference>
<name>A0ABW0QMB9_9BURK</name>
<proteinExistence type="predicted"/>
<keyword evidence="2" id="KW-1185">Reference proteome</keyword>
<accession>A0ABW0QMB9</accession>
<organism evidence="1 2">
    <name type="scientific">Polaromonas jejuensis</name>
    <dbReference type="NCBI Taxonomy" id="457502"/>
    <lineage>
        <taxon>Bacteria</taxon>
        <taxon>Pseudomonadati</taxon>
        <taxon>Pseudomonadota</taxon>
        <taxon>Betaproteobacteria</taxon>
        <taxon>Burkholderiales</taxon>
        <taxon>Comamonadaceae</taxon>
        <taxon>Polaromonas</taxon>
    </lineage>
</organism>
<protein>
    <submittedName>
        <fullName evidence="1">Sigma factor</fullName>
    </submittedName>
</protein>
<gene>
    <name evidence="1" type="ORF">ACFPP7_23425</name>
</gene>
<dbReference type="SUPFAM" id="SSF88946">
    <property type="entry name" value="Sigma2 domain of RNA polymerase sigma factors"/>
    <property type="match status" value="1"/>
</dbReference>
<sequence>MFIRLRQAERPQRPPLVELSDDVDLLRRTGANDSSAFERIKRRHNRLPFRRVRGVVAGDAEAQDVVQETYWWAFGARPSFRGDAGPGTWLARRRDAQAHAPPTFVFAGACCDAVVGQVFAELPVRGLFRPP</sequence>
<dbReference type="Gene3D" id="1.10.1740.10">
    <property type="match status" value="1"/>
</dbReference>
<comment type="caution">
    <text evidence="1">The sequence shown here is derived from an EMBL/GenBank/DDBJ whole genome shotgun (WGS) entry which is preliminary data.</text>
</comment>
<evidence type="ECO:0000313" key="2">
    <source>
        <dbReference type="Proteomes" id="UP001596084"/>
    </source>
</evidence>
<dbReference type="RefSeq" id="WP_068832211.1">
    <property type="nucleotide sequence ID" value="NZ_JBHSMX010000066.1"/>
</dbReference>
<evidence type="ECO:0000313" key="1">
    <source>
        <dbReference type="EMBL" id="MFC5523839.1"/>
    </source>
</evidence>